<dbReference type="SUPFAM" id="SSF49562">
    <property type="entry name" value="C2 domain (Calcium/lipid-binding domain, CaLB)"/>
    <property type="match status" value="1"/>
</dbReference>
<feature type="compositionally biased region" description="Basic and acidic residues" evidence="1">
    <location>
        <begin position="7"/>
        <end position="29"/>
    </location>
</feature>
<name>A0A9J7I4Y5_MUSDO</name>
<feature type="compositionally biased region" description="Basic and acidic residues" evidence="1">
    <location>
        <begin position="213"/>
        <end position="238"/>
    </location>
</feature>
<dbReference type="PANTHER" id="PTHR46848">
    <property type="entry name" value="REGULATOR OF G-PROTEIN SIGNALING 3"/>
    <property type="match status" value="1"/>
</dbReference>
<evidence type="ECO:0000313" key="3">
    <source>
        <dbReference type="Proteomes" id="UP001652621"/>
    </source>
</evidence>
<keyword evidence="3" id="KW-1185">Reference proteome</keyword>
<gene>
    <name evidence="4" type="primary">LOC101890507</name>
</gene>
<proteinExistence type="predicted"/>
<dbReference type="OrthoDB" id="410721at2759"/>
<dbReference type="KEGG" id="mde:101890507"/>
<dbReference type="InterPro" id="IPR000008">
    <property type="entry name" value="C2_dom"/>
</dbReference>
<dbReference type="Pfam" id="PF00168">
    <property type="entry name" value="C2"/>
    <property type="match status" value="1"/>
</dbReference>
<reference evidence="4" key="1">
    <citation type="submission" date="2025-08" db="UniProtKB">
        <authorList>
            <consortium name="RefSeq"/>
        </authorList>
    </citation>
    <scope>IDENTIFICATION</scope>
    <source>
        <strain evidence="4">Aabys</strain>
        <tissue evidence="4">Whole body</tissue>
    </source>
</reference>
<feature type="region of interest" description="Disordered" evidence="1">
    <location>
        <begin position="1"/>
        <end position="45"/>
    </location>
</feature>
<dbReference type="PROSITE" id="PS50004">
    <property type="entry name" value="C2"/>
    <property type="match status" value="1"/>
</dbReference>
<evidence type="ECO:0000256" key="1">
    <source>
        <dbReference type="SAM" id="MobiDB-lite"/>
    </source>
</evidence>
<dbReference type="VEuPathDB" id="VectorBase:MDOMA2_009920"/>
<accession>A0A9J7I4Y5</accession>
<feature type="region of interest" description="Disordered" evidence="1">
    <location>
        <begin position="332"/>
        <end position="362"/>
    </location>
</feature>
<dbReference type="RefSeq" id="XP_005188590.4">
    <property type="nucleotide sequence ID" value="XM_005188533.4"/>
</dbReference>
<dbReference type="PANTHER" id="PTHR46848:SF1">
    <property type="entry name" value="REGULATOR OF G-PROTEIN SIGNALING 3"/>
    <property type="match status" value="1"/>
</dbReference>
<dbReference type="Pfam" id="PF16056">
    <property type="entry name" value="DUF4799"/>
    <property type="match status" value="1"/>
</dbReference>
<organism evidence="3 4">
    <name type="scientific">Musca domestica</name>
    <name type="common">House fly</name>
    <dbReference type="NCBI Taxonomy" id="7370"/>
    <lineage>
        <taxon>Eukaryota</taxon>
        <taxon>Metazoa</taxon>
        <taxon>Ecdysozoa</taxon>
        <taxon>Arthropoda</taxon>
        <taxon>Hexapoda</taxon>
        <taxon>Insecta</taxon>
        <taxon>Pterygota</taxon>
        <taxon>Neoptera</taxon>
        <taxon>Endopterygota</taxon>
        <taxon>Diptera</taxon>
        <taxon>Brachycera</taxon>
        <taxon>Muscomorpha</taxon>
        <taxon>Muscoidea</taxon>
        <taxon>Muscidae</taxon>
        <taxon>Musca</taxon>
    </lineage>
</organism>
<feature type="region of interest" description="Disordered" evidence="1">
    <location>
        <begin position="63"/>
        <end position="87"/>
    </location>
</feature>
<evidence type="ECO:0000313" key="4">
    <source>
        <dbReference type="RefSeq" id="XP_005188590.4"/>
    </source>
</evidence>
<dbReference type="GO" id="GO:0005886">
    <property type="term" value="C:plasma membrane"/>
    <property type="evidence" value="ECO:0007669"/>
    <property type="project" value="TreeGrafter"/>
</dbReference>
<dbReference type="CDD" id="cd00030">
    <property type="entry name" value="C2"/>
    <property type="match status" value="1"/>
</dbReference>
<feature type="domain" description="C2" evidence="2">
    <location>
        <begin position="373"/>
        <end position="478"/>
    </location>
</feature>
<dbReference type="GeneID" id="101890507"/>
<protein>
    <submittedName>
        <fullName evidence="4">Uncharacterized protein LOC101890507</fullName>
    </submittedName>
</protein>
<dbReference type="AlphaFoldDB" id="A0A9J7I4Y5"/>
<sequence>MPTMTETLERRLLRRSLDNHLDSPLEERRRRSSPRHSLTGNHNKENFGVHFVRHSFGNTSLSALQDLSNGKSPRRPQEDTPPAAPTIHIKRRNLRRVSMNLERTPQPPNDHLRSRFSDDFANEEDITPLSRLKFRNKIKEDSLSSSRMGDVTLDRMLDAIIESARKDVKAQSPPRTPEIEIKEADKDESIHEMEVRTPQHLKRQRVVRRKNPKTTDKKASKEKVKEKREQQEGKREMTLEAPTRSQGRPEMIGLTLPNGIPSPETPEAIQHYTNHKSLLNMETPPPAMEQHLLFSGAGKSVAVHCSTPTLALEGHPNSIKRCLSFSCASEEDTDDASYTNSKRGSMTSSIASSTNEQLSGNCSSSSLTNVATGRGSLDVAIYLDNETLNVHVIRCRDLQRPNGTPSNNLNAYVKVALIRQSQNQTQSYQRTVVHRHSNRPYFDHCFKFDLSDLAAAVEEIKPEDHLQMAVWHRDRQLK</sequence>
<dbReference type="InterPro" id="IPR035892">
    <property type="entry name" value="C2_domain_sf"/>
</dbReference>
<feature type="compositionally biased region" description="Basic and acidic residues" evidence="1">
    <location>
        <begin position="177"/>
        <end position="197"/>
    </location>
</feature>
<dbReference type="Proteomes" id="UP001652621">
    <property type="component" value="Unplaced"/>
</dbReference>
<feature type="compositionally biased region" description="Polar residues" evidence="1">
    <location>
        <begin position="336"/>
        <end position="362"/>
    </location>
</feature>
<dbReference type="Gene3D" id="2.60.40.150">
    <property type="entry name" value="C2 domain"/>
    <property type="match status" value="1"/>
</dbReference>
<dbReference type="GO" id="GO:0005634">
    <property type="term" value="C:nucleus"/>
    <property type="evidence" value="ECO:0007669"/>
    <property type="project" value="TreeGrafter"/>
</dbReference>
<evidence type="ECO:0000259" key="2">
    <source>
        <dbReference type="PROSITE" id="PS50004"/>
    </source>
</evidence>
<feature type="compositionally biased region" description="Basic residues" evidence="1">
    <location>
        <begin position="199"/>
        <end position="212"/>
    </location>
</feature>
<dbReference type="InterPro" id="IPR032057">
    <property type="entry name" value="DUF4799"/>
</dbReference>
<feature type="region of interest" description="Disordered" evidence="1">
    <location>
        <begin position="165"/>
        <end position="251"/>
    </location>
</feature>